<evidence type="ECO:0000313" key="1">
    <source>
        <dbReference type="EMBL" id="KAK1763962.1"/>
    </source>
</evidence>
<dbReference type="SUPFAM" id="SSF50156">
    <property type="entry name" value="PDZ domain-like"/>
    <property type="match status" value="1"/>
</dbReference>
<comment type="caution">
    <text evidence="1">The sequence shown here is derived from an EMBL/GenBank/DDBJ whole genome shotgun (WGS) entry which is preliminary data.</text>
</comment>
<name>A0AAJ0FE56_9PEZI</name>
<dbReference type="EMBL" id="MU839023">
    <property type="protein sequence ID" value="KAK1763962.1"/>
    <property type="molecule type" value="Genomic_DNA"/>
</dbReference>
<dbReference type="Proteomes" id="UP001244011">
    <property type="component" value="Unassembled WGS sequence"/>
</dbReference>
<dbReference type="InterPro" id="IPR036034">
    <property type="entry name" value="PDZ_sf"/>
</dbReference>
<reference evidence="1" key="1">
    <citation type="submission" date="2023-06" db="EMBL/GenBank/DDBJ databases">
        <title>Genome-scale phylogeny and comparative genomics of the fungal order Sordariales.</title>
        <authorList>
            <consortium name="Lawrence Berkeley National Laboratory"/>
            <person name="Hensen N."/>
            <person name="Bonometti L."/>
            <person name="Westerberg I."/>
            <person name="Brannstrom I.O."/>
            <person name="Guillou S."/>
            <person name="Cros-Aarteil S."/>
            <person name="Calhoun S."/>
            <person name="Haridas S."/>
            <person name="Kuo A."/>
            <person name="Mondo S."/>
            <person name="Pangilinan J."/>
            <person name="Riley R."/>
            <person name="Labutti K."/>
            <person name="Andreopoulos B."/>
            <person name="Lipzen A."/>
            <person name="Chen C."/>
            <person name="Yanf M."/>
            <person name="Daum C."/>
            <person name="Ng V."/>
            <person name="Clum A."/>
            <person name="Steindorff A."/>
            <person name="Ohm R."/>
            <person name="Martin F."/>
            <person name="Silar P."/>
            <person name="Natvig D."/>
            <person name="Lalanne C."/>
            <person name="Gautier V."/>
            <person name="Ament-Velasquez S.L."/>
            <person name="Kruys A."/>
            <person name="Hutchinson M.I."/>
            <person name="Powell A.J."/>
            <person name="Barry K."/>
            <person name="Miller A.N."/>
            <person name="Grigoriev I.V."/>
            <person name="Debuchy R."/>
            <person name="Gladieux P."/>
            <person name="Thoren M.H."/>
            <person name="Johannesson H."/>
        </authorList>
    </citation>
    <scope>NUCLEOTIDE SEQUENCE</scope>
    <source>
        <strain evidence="1">8032-3</strain>
    </source>
</reference>
<sequence>MATVALPFLKLTLTPNFSILSGAADSLSATLTLQNPRVVAGGVLFVFDQIAGRDVSPSVHSAESGLAASDDDGDLVLRVVQVDGSARHLYATRHTAGDVILKLHVIPLIGCETRAAGVQPGLRMDHGGLMGVGRSFLPRPPDIGITQYRNVVEWDLSDAPAGTRAIWSFGEGPGPIVRDGPASVLLDSVYMVGPVQSHPPEPVVDPGASFCGTYWFGELPPNLDALKDFSSEMFPRMSAHFRDVTGSYRLFLRKVQGCLAGLTCAGSSVVDYAEDTKTETDWDLVRLLNHHMVRSWIGLDPEDDGFDNDWFSRGWAQIYSVFLPFRFGQRTPDYFRATINAFLTAYYTNPRKTISLRDTETISSDWYARQIPDMRGCIYMLKMDFFTRRASKARGDNVMRPIDGVLAEISVNRRQGQRVQTRHWLQYLAHWLGPEAAEKYFEDFMDGTGEILEMGDLTASFGDKDSPVAVEQEVLDLGMDPESFDTRVVSGLVPGSRAELAGLQNGDKILWNSRLGACVTNFDRKLTIAVERGEREAEIEYWPRAWTKAPSWQVMRIAGGD</sequence>
<evidence type="ECO:0008006" key="3">
    <source>
        <dbReference type="Google" id="ProtNLM"/>
    </source>
</evidence>
<organism evidence="1 2">
    <name type="scientific">Phialemonium atrogriseum</name>
    <dbReference type="NCBI Taxonomy" id="1093897"/>
    <lineage>
        <taxon>Eukaryota</taxon>
        <taxon>Fungi</taxon>
        <taxon>Dikarya</taxon>
        <taxon>Ascomycota</taxon>
        <taxon>Pezizomycotina</taxon>
        <taxon>Sordariomycetes</taxon>
        <taxon>Sordariomycetidae</taxon>
        <taxon>Cephalothecales</taxon>
        <taxon>Cephalothecaceae</taxon>
        <taxon>Phialemonium</taxon>
    </lineage>
</organism>
<dbReference type="AlphaFoldDB" id="A0AAJ0FE56"/>
<dbReference type="GeneID" id="85308485"/>
<proteinExistence type="predicted"/>
<gene>
    <name evidence="1" type="ORF">QBC33DRAFT_478704</name>
</gene>
<keyword evidence="2" id="KW-1185">Reference proteome</keyword>
<dbReference type="RefSeq" id="XP_060280175.1">
    <property type="nucleotide sequence ID" value="XM_060425298.1"/>
</dbReference>
<protein>
    <recommendedName>
        <fullName evidence="3">PDZ domain-containing protein</fullName>
    </recommendedName>
</protein>
<accession>A0AAJ0FE56</accession>
<evidence type="ECO:0000313" key="2">
    <source>
        <dbReference type="Proteomes" id="UP001244011"/>
    </source>
</evidence>